<evidence type="ECO:0000313" key="2">
    <source>
        <dbReference type="Proteomes" id="UP001174934"/>
    </source>
</evidence>
<reference evidence="1" key="1">
    <citation type="submission" date="2023-06" db="EMBL/GenBank/DDBJ databases">
        <title>Genome-scale phylogeny and comparative genomics of the fungal order Sordariales.</title>
        <authorList>
            <consortium name="Lawrence Berkeley National Laboratory"/>
            <person name="Hensen N."/>
            <person name="Bonometti L."/>
            <person name="Westerberg I."/>
            <person name="Brannstrom I.O."/>
            <person name="Guillou S."/>
            <person name="Cros-Aarteil S."/>
            <person name="Calhoun S."/>
            <person name="Haridas S."/>
            <person name="Kuo A."/>
            <person name="Mondo S."/>
            <person name="Pangilinan J."/>
            <person name="Riley R."/>
            <person name="LaButti K."/>
            <person name="Andreopoulos B."/>
            <person name="Lipzen A."/>
            <person name="Chen C."/>
            <person name="Yanf M."/>
            <person name="Daum C."/>
            <person name="Ng V."/>
            <person name="Clum A."/>
            <person name="Steindorff A."/>
            <person name="Ohm R."/>
            <person name="Martin F."/>
            <person name="Silar P."/>
            <person name="Natvig D."/>
            <person name="Lalanne C."/>
            <person name="Gautier V."/>
            <person name="Ament-velasquez S.L."/>
            <person name="Kruys A."/>
            <person name="Hutchinson M.I."/>
            <person name="Powell A.J."/>
            <person name="Barry K."/>
            <person name="Miller A.N."/>
            <person name="Grigoriev I.V."/>
            <person name="Debuchy R."/>
            <person name="Gladieux P."/>
            <person name="Thoren M.H."/>
            <person name="Johannesson H."/>
        </authorList>
    </citation>
    <scope>NUCLEOTIDE SEQUENCE</scope>
    <source>
        <strain evidence="1">SMH3391-2</strain>
    </source>
</reference>
<name>A0AA39TU21_9PEZI</name>
<proteinExistence type="predicted"/>
<accession>A0AA39TU21</accession>
<dbReference type="AlphaFoldDB" id="A0AA39TU21"/>
<gene>
    <name evidence="1" type="ORF">B0T17DRAFT_408928</name>
</gene>
<organism evidence="1 2">
    <name type="scientific">Bombardia bombarda</name>
    <dbReference type="NCBI Taxonomy" id="252184"/>
    <lineage>
        <taxon>Eukaryota</taxon>
        <taxon>Fungi</taxon>
        <taxon>Dikarya</taxon>
        <taxon>Ascomycota</taxon>
        <taxon>Pezizomycotina</taxon>
        <taxon>Sordariomycetes</taxon>
        <taxon>Sordariomycetidae</taxon>
        <taxon>Sordariales</taxon>
        <taxon>Lasiosphaeriaceae</taxon>
        <taxon>Bombardia</taxon>
    </lineage>
</organism>
<sequence>MIVTRAVTRLAGGEKKTPEKPAKLPNARIEIFYGGTRSTRHNMITGLKDVRSNPCYLLEDYTYAVVVQLLAKKKKKRPSIAWDASTKYSDIEKLVAIEGVEEVDLAIPYNENYTPYQVTEEQLTITVRGQAISERCSSWFKQDAFQSLMWVLENEARRVCVTKWPEGKLDADALPTLHPDTEELWLCYMTQFLSLPIPKKGDPSPLDYWVERFVAKLKFVKKIILFRSGFRREDLDNLMEWLPSLTIEVWDDWLCRAEKCICDAAEGVERWIQKRDEDL</sequence>
<keyword evidence="2" id="KW-1185">Reference proteome</keyword>
<protein>
    <submittedName>
        <fullName evidence="1">Uncharacterized protein</fullName>
    </submittedName>
</protein>
<dbReference type="EMBL" id="JAULSR010000009">
    <property type="protein sequence ID" value="KAK0612512.1"/>
    <property type="molecule type" value="Genomic_DNA"/>
</dbReference>
<comment type="caution">
    <text evidence="1">The sequence shown here is derived from an EMBL/GenBank/DDBJ whole genome shotgun (WGS) entry which is preliminary data.</text>
</comment>
<evidence type="ECO:0000313" key="1">
    <source>
        <dbReference type="EMBL" id="KAK0612512.1"/>
    </source>
</evidence>
<dbReference type="Proteomes" id="UP001174934">
    <property type="component" value="Unassembled WGS sequence"/>
</dbReference>